<sequence length="282" mass="33919">MLYYQELNIFLFSLEQEIINNNGIIYDKYVCDRLLATFFKKAYLNKKLSLNRLYDISYDMETIDRFIKNPIIKIAFKHGLDHINFYKFITDNTNNIENLKITFDITISNDEPPFKNNNYICYGLLLAKDDTNDKKIKYYYSKNTSTPYDHMDNYLITKKIITDIKNKTTQFIRGFHTNHEIFMDIYKMIGYGWKINNLPYIITTTIEPNSYCPICLETLNNTKKEVVNLFENIHKYHSNNYHIHHMCLVKFLATQKNSLYFKCPYRYKIDFNICKYLIDYNN</sequence>
<protein>
    <submittedName>
        <fullName evidence="1">Uncharacterized protein</fullName>
    </submittedName>
</protein>
<dbReference type="EMBL" id="MN738902">
    <property type="protein sequence ID" value="QHT30502.1"/>
    <property type="molecule type" value="Genomic_DNA"/>
</dbReference>
<reference evidence="1" key="1">
    <citation type="journal article" date="2020" name="Nature">
        <title>Giant virus diversity and host interactions through global metagenomics.</title>
        <authorList>
            <person name="Schulz F."/>
            <person name="Roux S."/>
            <person name="Paez-Espino D."/>
            <person name="Jungbluth S."/>
            <person name="Walsh D.A."/>
            <person name="Denef V.J."/>
            <person name="McMahon K.D."/>
            <person name="Konstantinidis K.T."/>
            <person name="Eloe-Fadrosh E.A."/>
            <person name="Kyrpides N.C."/>
            <person name="Woyke T."/>
        </authorList>
    </citation>
    <scope>NUCLEOTIDE SEQUENCE</scope>
    <source>
        <strain evidence="1">GVMAG-M-3300009151-35</strain>
    </source>
</reference>
<evidence type="ECO:0000313" key="1">
    <source>
        <dbReference type="EMBL" id="QHT30502.1"/>
    </source>
</evidence>
<name>A0A6C0EP90_9ZZZZ</name>
<accession>A0A6C0EP90</accession>
<dbReference type="AlphaFoldDB" id="A0A6C0EP90"/>
<proteinExistence type="predicted"/>
<organism evidence="1">
    <name type="scientific">viral metagenome</name>
    <dbReference type="NCBI Taxonomy" id="1070528"/>
    <lineage>
        <taxon>unclassified sequences</taxon>
        <taxon>metagenomes</taxon>
        <taxon>organismal metagenomes</taxon>
    </lineage>
</organism>